<protein>
    <submittedName>
        <fullName evidence="4">Alanyl-tRNA synthetase domain-containing protein</fullName>
    </submittedName>
</protein>
<evidence type="ECO:0000256" key="3">
    <source>
        <dbReference type="SAM" id="Coils"/>
    </source>
</evidence>
<accession>A0A9P6EU22</accession>
<keyword evidence="2" id="KW-0862">Zinc</keyword>
<comment type="caution">
    <text evidence="4">The sequence shown here is derived from an EMBL/GenBank/DDBJ whole genome shotgun (WGS) entry which is preliminary data.</text>
</comment>
<evidence type="ECO:0000313" key="5">
    <source>
        <dbReference type="Proteomes" id="UP000807306"/>
    </source>
</evidence>
<dbReference type="Gene3D" id="3.30.980.10">
    <property type="entry name" value="Threonyl-trna Synthetase, Chain A, domain 2"/>
    <property type="match status" value="1"/>
</dbReference>
<dbReference type="EMBL" id="MU157825">
    <property type="protein sequence ID" value="KAF9534882.1"/>
    <property type="molecule type" value="Genomic_DNA"/>
</dbReference>
<dbReference type="InterPro" id="IPR018163">
    <property type="entry name" value="Thr/Ala-tRNA-synth_IIc_edit"/>
</dbReference>
<dbReference type="Proteomes" id="UP000807306">
    <property type="component" value="Unassembled WGS sequence"/>
</dbReference>
<dbReference type="GO" id="GO:0000166">
    <property type="term" value="F:nucleotide binding"/>
    <property type="evidence" value="ECO:0007669"/>
    <property type="project" value="InterPro"/>
</dbReference>
<dbReference type="AlphaFoldDB" id="A0A9P6EU22"/>
<proteinExistence type="predicted"/>
<dbReference type="GO" id="GO:0002196">
    <property type="term" value="F:Ser-tRNA(Ala) deacylase activity"/>
    <property type="evidence" value="ECO:0007669"/>
    <property type="project" value="TreeGrafter"/>
</dbReference>
<dbReference type="PANTHER" id="PTHR43462:SF1">
    <property type="entry name" value="ALANYL-TRNA EDITING PROTEIN AARSD1"/>
    <property type="match status" value="1"/>
</dbReference>
<keyword evidence="1" id="KW-0479">Metal-binding</keyword>
<evidence type="ECO:0000256" key="1">
    <source>
        <dbReference type="ARBA" id="ARBA00022723"/>
    </source>
</evidence>
<gene>
    <name evidence="4" type="ORF">CPB83DRAFT_843092</name>
</gene>
<keyword evidence="5" id="KW-1185">Reference proteome</keyword>
<dbReference type="InterPro" id="IPR051335">
    <property type="entry name" value="Alanyl-tRNA_Editing_Enzymes"/>
</dbReference>
<dbReference type="OrthoDB" id="288942at2759"/>
<sequence length="510" mass="55290">MAAAAVLLPATTPADYHRIVSPTLKVPTEPTISIPVGLLACQRDPLLRTLETTIVSASVVQPPPPNAAKKGKKAVVAPDLPNEPILHVLLHDTVIFPEGGGQPTDTGLIIITANGAPVPWVVVQCKRHGGHAVHYVKIPKESTADEALLSLQNGVKVTVSLGQNDYDRRYDHMSMHTSQHLLSALLESNLNLPTLSWSLTSYPSPCYVEIPRGMSVEEITTVQTEANQLVFEGRRVHVEVAELDDVQEKSKVQPVTDAGRAVGKALPTDYTGGVKRVVVIDGVDRNPCCGTHLPSLYNLQLFIIPHTEALSRSSTTSARLYFLCGPRLITYLTSTHNLLTSTSTILSCGVPLVPDRVAQVVEERKRVDKRATDVEQELARMIAKKIYTKVAEAQGGLYKQHFHRTDDTNNVLGFLTAIAFSVNELLAEKAKDHSYLIILSSSSSNQNQTSTSTVMIVSSDEAKVKAAADILKAKLSVKGGGKGLKWSGKFIGVWKESRESAAIDDILKAF</sequence>
<dbReference type="SUPFAM" id="SSF55186">
    <property type="entry name" value="ThrRS/AlaRS common domain"/>
    <property type="match status" value="1"/>
</dbReference>
<keyword evidence="3" id="KW-0175">Coiled coil</keyword>
<dbReference type="SUPFAM" id="SSF50447">
    <property type="entry name" value="Translation proteins"/>
    <property type="match status" value="1"/>
</dbReference>
<dbReference type="PANTHER" id="PTHR43462">
    <property type="entry name" value="ALANYL-TRNA EDITING PROTEIN"/>
    <property type="match status" value="1"/>
</dbReference>
<organism evidence="4 5">
    <name type="scientific">Crepidotus variabilis</name>
    <dbReference type="NCBI Taxonomy" id="179855"/>
    <lineage>
        <taxon>Eukaryota</taxon>
        <taxon>Fungi</taxon>
        <taxon>Dikarya</taxon>
        <taxon>Basidiomycota</taxon>
        <taxon>Agaricomycotina</taxon>
        <taxon>Agaricomycetes</taxon>
        <taxon>Agaricomycetidae</taxon>
        <taxon>Agaricales</taxon>
        <taxon>Agaricineae</taxon>
        <taxon>Crepidotaceae</taxon>
        <taxon>Crepidotus</taxon>
    </lineage>
</organism>
<dbReference type="InterPro" id="IPR009000">
    <property type="entry name" value="Transl_B-barrel_sf"/>
</dbReference>
<evidence type="ECO:0000256" key="2">
    <source>
        <dbReference type="ARBA" id="ARBA00022833"/>
    </source>
</evidence>
<name>A0A9P6EU22_9AGAR</name>
<dbReference type="Gene3D" id="2.40.30.130">
    <property type="match status" value="1"/>
</dbReference>
<reference evidence="4" key="1">
    <citation type="submission" date="2020-11" db="EMBL/GenBank/DDBJ databases">
        <authorList>
            <consortium name="DOE Joint Genome Institute"/>
            <person name="Ahrendt S."/>
            <person name="Riley R."/>
            <person name="Andreopoulos W."/>
            <person name="Labutti K."/>
            <person name="Pangilinan J."/>
            <person name="Ruiz-Duenas F.J."/>
            <person name="Barrasa J.M."/>
            <person name="Sanchez-Garcia M."/>
            <person name="Camarero S."/>
            <person name="Miyauchi S."/>
            <person name="Serrano A."/>
            <person name="Linde D."/>
            <person name="Babiker R."/>
            <person name="Drula E."/>
            <person name="Ayuso-Fernandez I."/>
            <person name="Pacheco R."/>
            <person name="Padilla G."/>
            <person name="Ferreira P."/>
            <person name="Barriuso J."/>
            <person name="Kellner H."/>
            <person name="Castanera R."/>
            <person name="Alfaro M."/>
            <person name="Ramirez L."/>
            <person name="Pisabarro A.G."/>
            <person name="Kuo A."/>
            <person name="Tritt A."/>
            <person name="Lipzen A."/>
            <person name="He G."/>
            <person name="Yan M."/>
            <person name="Ng V."/>
            <person name="Cullen D."/>
            <person name="Martin F."/>
            <person name="Rosso M.-N."/>
            <person name="Henrissat B."/>
            <person name="Hibbett D."/>
            <person name="Martinez A.T."/>
            <person name="Grigoriev I.V."/>
        </authorList>
    </citation>
    <scope>NUCLEOTIDE SEQUENCE</scope>
    <source>
        <strain evidence="4">CBS 506.95</strain>
    </source>
</reference>
<feature type="coiled-coil region" evidence="3">
    <location>
        <begin position="357"/>
        <end position="384"/>
    </location>
</feature>
<evidence type="ECO:0000313" key="4">
    <source>
        <dbReference type="EMBL" id="KAF9534882.1"/>
    </source>
</evidence>
<dbReference type="GO" id="GO:0046872">
    <property type="term" value="F:metal ion binding"/>
    <property type="evidence" value="ECO:0007669"/>
    <property type="project" value="UniProtKB-KW"/>
</dbReference>